<feature type="domain" description="Cupin type-2" evidence="2">
    <location>
        <begin position="44"/>
        <end position="115"/>
    </location>
</feature>
<dbReference type="GO" id="GO:0046872">
    <property type="term" value="F:metal ion binding"/>
    <property type="evidence" value="ECO:0007669"/>
    <property type="project" value="UniProtKB-KW"/>
</dbReference>
<evidence type="ECO:0000313" key="4">
    <source>
        <dbReference type="Proteomes" id="UP000436911"/>
    </source>
</evidence>
<dbReference type="SUPFAM" id="SSF51182">
    <property type="entry name" value="RmlC-like cupins"/>
    <property type="match status" value="1"/>
</dbReference>
<gene>
    <name evidence="3" type="ORF">DXT89_00805</name>
</gene>
<accession>A0A368P114</accession>
<dbReference type="InterPro" id="IPR014710">
    <property type="entry name" value="RmlC-like_jellyroll"/>
</dbReference>
<dbReference type="InterPro" id="IPR013096">
    <property type="entry name" value="Cupin_2"/>
</dbReference>
<evidence type="ECO:0000259" key="2">
    <source>
        <dbReference type="Pfam" id="PF07883"/>
    </source>
</evidence>
<dbReference type="InterPro" id="IPR011051">
    <property type="entry name" value="RmlC_Cupin_sf"/>
</dbReference>
<evidence type="ECO:0000313" key="3">
    <source>
        <dbReference type="EMBL" id="KAA3531955.1"/>
    </source>
</evidence>
<dbReference type="EMBL" id="QUSG01000001">
    <property type="protein sequence ID" value="KAA3531955.1"/>
    <property type="molecule type" value="Genomic_DNA"/>
</dbReference>
<comment type="caution">
    <text evidence="3">The sequence shown here is derived from an EMBL/GenBank/DDBJ whole genome shotgun (WGS) entry which is preliminary data.</text>
</comment>
<keyword evidence="1" id="KW-0479">Metal-binding</keyword>
<sequence length="152" mass="16450">MPVIKTENAALDIGTAEGINAELGPYSARRLSDAGGLTQFGVLLETLPPGSRSSHKHWHEQEDEFLYMLTGTATLLEGDVVTEMNPGDAATFKAGVPLGHCLENRSNADCVYLVVGTRSANEIVHYDDKDMVMTKVNFVKTLTDRVGTPIKS</sequence>
<evidence type="ECO:0000256" key="1">
    <source>
        <dbReference type="ARBA" id="ARBA00022723"/>
    </source>
</evidence>
<dbReference type="PANTHER" id="PTHR35848:SF9">
    <property type="entry name" value="SLL1358 PROTEIN"/>
    <property type="match status" value="1"/>
</dbReference>
<dbReference type="Pfam" id="PF07883">
    <property type="entry name" value="Cupin_2"/>
    <property type="match status" value="1"/>
</dbReference>
<dbReference type="AlphaFoldDB" id="A0A368P114"/>
<protein>
    <submittedName>
        <fullName evidence="3">Cupin domain-containing protein</fullName>
    </submittedName>
</protein>
<dbReference type="OrthoDB" id="5290459at2"/>
<organism evidence="3 4">
    <name type="scientific">Agrobacterium vitis</name>
    <name type="common">Rhizobium vitis</name>
    <dbReference type="NCBI Taxonomy" id="373"/>
    <lineage>
        <taxon>Bacteria</taxon>
        <taxon>Pseudomonadati</taxon>
        <taxon>Pseudomonadota</taxon>
        <taxon>Alphaproteobacteria</taxon>
        <taxon>Hyphomicrobiales</taxon>
        <taxon>Rhizobiaceae</taxon>
        <taxon>Rhizobium/Agrobacterium group</taxon>
        <taxon>Agrobacterium</taxon>
    </lineage>
</organism>
<dbReference type="Proteomes" id="UP000436911">
    <property type="component" value="Unassembled WGS sequence"/>
</dbReference>
<dbReference type="GeneID" id="60681812"/>
<dbReference type="InterPro" id="IPR051610">
    <property type="entry name" value="GPI/OXD"/>
</dbReference>
<reference evidence="3 4" key="1">
    <citation type="submission" date="2018-08" db="EMBL/GenBank/DDBJ databases">
        <title>Genome sequencing of Agrobacterium vitis strain ICMP 10754.</title>
        <authorList>
            <person name="Visnovsky S.B."/>
            <person name="Pitman A.R."/>
        </authorList>
    </citation>
    <scope>NUCLEOTIDE SEQUENCE [LARGE SCALE GENOMIC DNA]</scope>
    <source>
        <strain evidence="3 4">ICMP 10754</strain>
    </source>
</reference>
<dbReference type="Gene3D" id="2.60.120.10">
    <property type="entry name" value="Jelly Rolls"/>
    <property type="match status" value="1"/>
</dbReference>
<proteinExistence type="predicted"/>
<dbReference type="CDD" id="cd02224">
    <property type="entry name" value="cupin_SPO2919-like"/>
    <property type="match status" value="1"/>
</dbReference>
<name>A0A368P114_AGRVI</name>
<dbReference type="PANTHER" id="PTHR35848">
    <property type="entry name" value="OXALATE-BINDING PROTEIN"/>
    <property type="match status" value="1"/>
</dbReference>
<dbReference type="RefSeq" id="WP_060719102.1">
    <property type="nucleotide sequence ID" value="NZ_CP055265.1"/>
</dbReference>